<keyword evidence="1" id="KW-0472">Membrane</keyword>
<dbReference type="AlphaFoldDB" id="A0A6P7GNN0"/>
<accession>A0A6P7GNN0</accession>
<feature type="transmembrane region" description="Helical" evidence="1">
    <location>
        <begin position="206"/>
        <end position="229"/>
    </location>
</feature>
<feature type="transmembrane region" description="Helical" evidence="1">
    <location>
        <begin position="75"/>
        <end position="94"/>
    </location>
</feature>
<keyword evidence="1" id="KW-1133">Transmembrane helix</keyword>
<gene>
    <name evidence="2" type="primary">LOC114341021</name>
</gene>
<feature type="transmembrane region" description="Helical" evidence="1">
    <location>
        <begin position="151"/>
        <end position="171"/>
    </location>
</feature>
<feature type="transmembrane region" description="Helical" evidence="1">
    <location>
        <begin position="241"/>
        <end position="265"/>
    </location>
</feature>
<sequence>MAETSDIDEVEGDPFGDKNMTAFNEQMEETYDILHYMSYLTDSIAFLICILSIVADICIITIIMKTPKLKTKTSIYILHYSIWHILFMTGFLLVNLRQLFDTFSMVLYLVLHLTTISLMLILLLGLCLALDWFLNTHSPHFVKSSALFNKYAIYSLYILASVIHTVVYFAEVFIINGLYYFVAVSLSVFNFLDYRSKKNEINLKNNYGLVPSNIIIYFWLPIIVHPVLLNRTYGSFTLHSIVLYTQFLSGWFSLSASLALIIALIKMDVNIEVAILKIFNRIKMRCKDDVETLEEAENEDVPNSVAIDNNSVYIL</sequence>
<reference evidence="2" key="1">
    <citation type="submission" date="2025-08" db="UniProtKB">
        <authorList>
            <consortium name="RefSeq"/>
        </authorList>
    </citation>
    <scope>IDENTIFICATION</scope>
    <source>
        <tissue evidence="2">Whole insect</tissue>
    </source>
</reference>
<protein>
    <submittedName>
        <fullName evidence="2">Uncharacterized protein LOC114341021</fullName>
    </submittedName>
</protein>
<dbReference type="SUPFAM" id="SSF81321">
    <property type="entry name" value="Family A G protein-coupled receptor-like"/>
    <property type="match status" value="1"/>
</dbReference>
<name>A0A6P7GNN0_DIAVI</name>
<proteinExistence type="predicted"/>
<dbReference type="InParanoid" id="A0A6P7GNN0"/>
<feature type="transmembrane region" description="Helical" evidence="1">
    <location>
        <begin position="106"/>
        <end position="130"/>
    </location>
</feature>
<feature type="transmembrane region" description="Helical" evidence="1">
    <location>
        <begin position="177"/>
        <end position="194"/>
    </location>
</feature>
<keyword evidence="1" id="KW-0812">Transmembrane</keyword>
<organism evidence="2">
    <name type="scientific">Diabrotica virgifera virgifera</name>
    <name type="common">western corn rootworm</name>
    <dbReference type="NCBI Taxonomy" id="50390"/>
    <lineage>
        <taxon>Eukaryota</taxon>
        <taxon>Metazoa</taxon>
        <taxon>Ecdysozoa</taxon>
        <taxon>Arthropoda</taxon>
        <taxon>Hexapoda</taxon>
        <taxon>Insecta</taxon>
        <taxon>Pterygota</taxon>
        <taxon>Neoptera</taxon>
        <taxon>Endopterygota</taxon>
        <taxon>Coleoptera</taxon>
        <taxon>Polyphaga</taxon>
        <taxon>Cucujiformia</taxon>
        <taxon>Chrysomeloidea</taxon>
        <taxon>Chrysomelidae</taxon>
        <taxon>Galerucinae</taxon>
        <taxon>Diabroticina</taxon>
        <taxon>Diabroticites</taxon>
        <taxon>Diabrotica</taxon>
    </lineage>
</organism>
<evidence type="ECO:0000256" key="1">
    <source>
        <dbReference type="SAM" id="Phobius"/>
    </source>
</evidence>
<evidence type="ECO:0000313" key="2">
    <source>
        <dbReference type="RefSeq" id="XP_028147612.1"/>
    </source>
</evidence>
<dbReference type="RefSeq" id="XP_028147612.1">
    <property type="nucleotide sequence ID" value="XM_028291811.1"/>
</dbReference>
<feature type="transmembrane region" description="Helical" evidence="1">
    <location>
        <begin position="44"/>
        <end position="63"/>
    </location>
</feature>